<dbReference type="AlphaFoldDB" id="A0A8J6IV72"/>
<dbReference type="Gene3D" id="3.40.630.30">
    <property type="match status" value="1"/>
</dbReference>
<dbReference type="CDD" id="cd04301">
    <property type="entry name" value="NAT_SF"/>
    <property type="match status" value="1"/>
</dbReference>
<evidence type="ECO:0000313" key="3">
    <source>
        <dbReference type="Proteomes" id="UP000601768"/>
    </source>
</evidence>
<dbReference type="InterPro" id="IPR000182">
    <property type="entry name" value="GNAT_dom"/>
</dbReference>
<feature type="domain" description="N-acetyltransferase" evidence="1">
    <location>
        <begin position="4"/>
        <end position="135"/>
    </location>
</feature>
<dbReference type="PANTHER" id="PTHR43233:SF1">
    <property type="entry name" value="FAMILY N-ACETYLTRANSFERASE, PUTATIVE (AFU_ORTHOLOGUE AFUA_6G03350)-RELATED"/>
    <property type="match status" value="1"/>
</dbReference>
<dbReference type="Proteomes" id="UP000601768">
    <property type="component" value="Unassembled WGS sequence"/>
</dbReference>
<evidence type="ECO:0000259" key="1">
    <source>
        <dbReference type="PROSITE" id="PS51186"/>
    </source>
</evidence>
<reference evidence="2" key="1">
    <citation type="journal article" date="2018" name="Int. J. Syst. Evol. Microbiol.">
        <title>Neptunicella marina gen. nov., sp. nov., isolated from surface seawater.</title>
        <authorList>
            <person name="Liu X."/>
            <person name="Lai Q."/>
            <person name="Du Y."/>
            <person name="Zhang X."/>
            <person name="Liu Z."/>
            <person name="Sun F."/>
            <person name="Shao Z."/>
        </authorList>
    </citation>
    <scope>NUCLEOTIDE SEQUENCE</scope>
    <source>
        <strain evidence="2">S27-2</strain>
    </source>
</reference>
<dbReference type="GO" id="GO:0016747">
    <property type="term" value="F:acyltransferase activity, transferring groups other than amino-acyl groups"/>
    <property type="evidence" value="ECO:0007669"/>
    <property type="project" value="InterPro"/>
</dbReference>
<reference evidence="2" key="2">
    <citation type="submission" date="2020-08" db="EMBL/GenBank/DDBJ databases">
        <authorList>
            <person name="Lai Q."/>
        </authorList>
    </citation>
    <scope>NUCLEOTIDE SEQUENCE</scope>
    <source>
        <strain evidence="2">S27-2</strain>
    </source>
</reference>
<comment type="caution">
    <text evidence="2">The sequence shown here is derived from an EMBL/GenBank/DDBJ whole genome shotgun (WGS) entry which is preliminary data.</text>
</comment>
<dbReference type="PANTHER" id="PTHR43233">
    <property type="entry name" value="FAMILY N-ACETYLTRANSFERASE, PUTATIVE (AFU_ORTHOLOGUE AFUA_6G03350)-RELATED"/>
    <property type="match status" value="1"/>
</dbReference>
<dbReference type="PROSITE" id="PS51186">
    <property type="entry name" value="GNAT"/>
    <property type="match status" value="1"/>
</dbReference>
<protein>
    <submittedName>
        <fullName evidence="2">GNAT family N-acetyltransferase</fullName>
    </submittedName>
</protein>
<dbReference type="RefSeq" id="WP_186506704.1">
    <property type="nucleotide sequence ID" value="NZ_JACNEP010000007.1"/>
</dbReference>
<proteinExistence type="predicted"/>
<dbReference type="InterPro" id="IPR016181">
    <property type="entry name" value="Acyl_CoA_acyltransferase"/>
</dbReference>
<sequence>MYQLKQQPPTVEQFASLRDAVGWTNPKESVLQSSVDNSLFWVCIFEQETLVATGRVIGDGAMYFYIQDVIVHPAHQQQGLGKQIMQCIEHYLSQTTVTGCTVGLLAAQGKEKFYKRFAYVERDGNMLGLGMCRFI</sequence>
<evidence type="ECO:0000313" key="2">
    <source>
        <dbReference type="EMBL" id="MBC3766211.1"/>
    </source>
</evidence>
<organism evidence="2 3">
    <name type="scientific">Neptunicella marina</name>
    <dbReference type="NCBI Taxonomy" id="2125989"/>
    <lineage>
        <taxon>Bacteria</taxon>
        <taxon>Pseudomonadati</taxon>
        <taxon>Pseudomonadota</taxon>
        <taxon>Gammaproteobacteria</taxon>
        <taxon>Alteromonadales</taxon>
        <taxon>Alteromonadaceae</taxon>
        <taxon>Neptunicella</taxon>
    </lineage>
</organism>
<name>A0A8J6IV72_9ALTE</name>
<dbReference type="SUPFAM" id="SSF55729">
    <property type="entry name" value="Acyl-CoA N-acyltransferases (Nat)"/>
    <property type="match status" value="1"/>
</dbReference>
<dbReference type="EMBL" id="JACNEP010000007">
    <property type="protein sequence ID" value="MBC3766211.1"/>
    <property type="molecule type" value="Genomic_DNA"/>
</dbReference>
<keyword evidence="3" id="KW-1185">Reference proteome</keyword>
<gene>
    <name evidence="2" type="ORF">H8B19_09990</name>
</gene>
<dbReference type="InterPro" id="IPR053144">
    <property type="entry name" value="Acetyltransferase_Butenolide"/>
</dbReference>
<dbReference type="Pfam" id="PF13508">
    <property type="entry name" value="Acetyltransf_7"/>
    <property type="match status" value="1"/>
</dbReference>
<accession>A0A8J6IV72</accession>